<proteinExistence type="predicted"/>
<feature type="region of interest" description="Disordered" evidence="1">
    <location>
        <begin position="115"/>
        <end position="141"/>
    </location>
</feature>
<organism evidence="2 3">
    <name type="scientific">Symbiodinium microadriaticum</name>
    <name type="common">Dinoflagellate</name>
    <name type="synonym">Zooxanthella microadriatica</name>
    <dbReference type="NCBI Taxonomy" id="2951"/>
    <lineage>
        <taxon>Eukaryota</taxon>
        <taxon>Sar</taxon>
        <taxon>Alveolata</taxon>
        <taxon>Dinophyceae</taxon>
        <taxon>Suessiales</taxon>
        <taxon>Symbiodiniaceae</taxon>
        <taxon>Symbiodinium</taxon>
    </lineage>
</organism>
<evidence type="ECO:0000313" key="3">
    <source>
        <dbReference type="Proteomes" id="UP000186817"/>
    </source>
</evidence>
<comment type="caution">
    <text evidence="2">The sequence shown here is derived from an EMBL/GenBank/DDBJ whole genome shotgun (WGS) entry which is preliminary data.</text>
</comment>
<evidence type="ECO:0000313" key="2">
    <source>
        <dbReference type="EMBL" id="OLQ04253.1"/>
    </source>
</evidence>
<dbReference type="AlphaFoldDB" id="A0A1Q9EA10"/>
<feature type="compositionally biased region" description="Polar residues" evidence="1">
    <location>
        <begin position="115"/>
        <end position="130"/>
    </location>
</feature>
<protein>
    <submittedName>
        <fullName evidence="2">Uncharacterized protein</fullName>
    </submittedName>
</protein>
<sequence>MRCCVGKQVLECHACESFRSSSVRKSKCSRFLPQLGLGPNTRELLLKAAWLRMQRRSRKGVLLLSALLCGWKIAPSFLDPQVKNLVADVGRPGRRDVLGGMALLTIPDVAWAKRASSSGGDQNLPTQQSMPGEIETEESISEDWQPVDIGESTLVDPDDPKYKQMSKLAKEIEKQKAKNDEFDKMTQEEKQQKMCELLGRGCSSI</sequence>
<dbReference type="EMBL" id="LSRX01000214">
    <property type="protein sequence ID" value="OLQ04253.1"/>
    <property type="molecule type" value="Genomic_DNA"/>
</dbReference>
<reference evidence="2 3" key="1">
    <citation type="submission" date="2016-02" db="EMBL/GenBank/DDBJ databases">
        <title>Genome analysis of coral dinoflagellate symbionts highlights evolutionary adaptations to a symbiotic lifestyle.</title>
        <authorList>
            <person name="Aranda M."/>
            <person name="Li Y."/>
            <person name="Liew Y.J."/>
            <person name="Baumgarten S."/>
            <person name="Simakov O."/>
            <person name="Wilson M."/>
            <person name="Piel J."/>
            <person name="Ashoor H."/>
            <person name="Bougouffa S."/>
            <person name="Bajic V.B."/>
            <person name="Ryu T."/>
            <person name="Ravasi T."/>
            <person name="Bayer T."/>
            <person name="Micklem G."/>
            <person name="Kim H."/>
            <person name="Bhak J."/>
            <person name="Lajeunesse T.C."/>
            <person name="Voolstra C.R."/>
        </authorList>
    </citation>
    <scope>NUCLEOTIDE SEQUENCE [LARGE SCALE GENOMIC DNA]</scope>
    <source>
        <strain evidence="2 3">CCMP2467</strain>
    </source>
</reference>
<dbReference type="OrthoDB" id="413689at2759"/>
<keyword evidence="3" id="KW-1185">Reference proteome</keyword>
<gene>
    <name evidence="2" type="ORF">AK812_SmicGene12650</name>
</gene>
<accession>A0A1Q9EA10</accession>
<name>A0A1Q9EA10_SYMMI</name>
<evidence type="ECO:0000256" key="1">
    <source>
        <dbReference type="SAM" id="MobiDB-lite"/>
    </source>
</evidence>
<dbReference type="Proteomes" id="UP000186817">
    <property type="component" value="Unassembled WGS sequence"/>
</dbReference>